<reference evidence="8" key="1">
    <citation type="submission" date="2025-08" db="UniProtKB">
        <authorList>
            <consortium name="Ensembl"/>
        </authorList>
    </citation>
    <scope>IDENTIFICATION</scope>
</reference>
<feature type="compositionally biased region" description="Basic and acidic residues" evidence="5">
    <location>
        <begin position="732"/>
        <end position="742"/>
    </location>
</feature>
<protein>
    <submittedName>
        <fullName evidence="8">Uncharacterized protein</fullName>
    </submittedName>
</protein>
<organism evidence="8 9">
    <name type="scientific">Eptatretus burgeri</name>
    <name type="common">Inshore hagfish</name>
    <dbReference type="NCBI Taxonomy" id="7764"/>
    <lineage>
        <taxon>Eukaryota</taxon>
        <taxon>Metazoa</taxon>
        <taxon>Chordata</taxon>
        <taxon>Craniata</taxon>
        <taxon>Vertebrata</taxon>
        <taxon>Cyclostomata</taxon>
        <taxon>Myxini</taxon>
        <taxon>Myxiniformes</taxon>
        <taxon>Myxinidae</taxon>
        <taxon>Eptatretinae</taxon>
        <taxon>Eptatretus</taxon>
    </lineage>
</organism>
<evidence type="ECO:0000256" key="5">
    <source>
        <dbReference type="SAM" id="MobiDB-lite"/>
    </source>
</evidence>
<feature type="region of interest" description="Disordered" evidence="5">
    <location>
        <begin position="718"/>
        <end position="762"/>
    </location>
</feature>
<evidence type="ECO:0000256" key="2">
    <source>
        <dbReference type="ARBA" id="ARBA00022468"/>
    </source>
</evidence>
<dbReference type="InterPro" id="IPR003109">
    <property type="entry name" value="GoLoco_motif"/>
</dbReference>
<dbReference type="Gene3D" id="1.10.167.10">
    <property type="entry name" value="Regulator of G-protein Signalling 4, domain 2"/>
    <property type="match status" value="1"/>
</dbReference>
<dbReference type="GO" id="GO:0005737">
    <property type="term" value="C:cytoplasm"/>
    <property type="evidence" value="ECO:0007669"/>
    <property type="project" value="UniProtKB-SubCell"/>
</dbReference>
<dbReference type="PRINTS" id="PR01301">
    <property type="entry name" value="RGSPROTEIN"/>
</dbReference>
<feature type="domain" description="RBD" evidence="7">
    <location>
        <begin position="352"/>
        <end position="422"/>
    </location>
</feature>
<dbReference type="SMART" id="SM00315">
    <property type="entry name" value="RGS"/>
    <property type="match status" value="1"/>
</dbReference>
<dbReference type="PROSITE" id="PS50132">
    <property type="entry name" value="RGS"/>
    <property type="match status" value="1"/>
</dbReference>
<keyword evidence="9" id="KW-1185">Reference proteome</keyword>
<dbReference type="InterPro" id="IPR003116">
    <property type="entry name" value="RBD_dom"/>
</dbReference>
<evidence type="ECO:0000259" key="6">
    <source>
        <dbReference type="PROSITE" id="PS50132"/>
    </source>
</evidence>
<dbReference type="PANTHER" id="PTHR45945">
    <property type="entry name" value="REGULATOR OF G-PROTEIN SIGNALING LOCO"/>
    <property type="match status" value="1"/>
</dbReference>
<dbReference type="InterPro" id="IPR016137">
    <property type="entry name" value="RGS"/>
</dbReference>
<dbReference type="GO" id="GO:0007165">
    <property type="term" value="P:signal transduction"/>
    <property type="evidence" value="ECO:0007669"/>
    <property type="project" value="InterPro"/>
</dbReference>
<feature type="domain" description="RGS" evidence="6">
    <location>
        <begin position="123"/>
        <end position="240"/>
    </location>
</feature>
<evidence type="ECO:0000256" key="1">
    <source>
        <dbReference type="ARBA" id="ARBA00004496"/>
    </source>
</evidence>
<dbReference type="Gene3D" id="1.10.196.10">
    <property type="match status" value="1"/>
</dbReference>
<dbReference type="InterPro" id="IPR029071">
    <property type="entry name" value="Ubiquitin-like_domsf"/>
</dbReference>
<dbReference type="Proteomes" id="UP000694388">
    <property type="component" value="Unplaced"/>
</dbReference>
<comment type="subcellular location">
    <subcellularLocation>
        <location evidence="1">Cytoplasm</location>
    </subcellularLocation>
</comment>
<dbReference type="PANTHER" id="PTHR45945:SF3">
    <property type="entry name" value="REGULATOR OF G-PROTEIN SIGNALING LOCO"/>
    <property type="match status" value="1"/>
</dbReference>
<accession>A0A8C4QDZ6</accession>
<dbReference type="PROSITE" id="PS50898">
    <property type="entry name" value="RBD"/>
    <property type="match status" value="2"/>
</dbReference>
<dbReference type="GO" id="GO:0008277">
    <property type="term" value="P:regulation of G protein-coupled receptor signaling pathway"/>
    <property type="evidence" value="ECO:0007669"/>
    <property type="project" value="TreeGrafter"/>
</dbReference>
<dbReference type="SMART" id="SM00455">
    <property type="entry name" value="RBD"/>
    <property type="match status" value="2"/>
</dbReference>
<evidence type="ECO:0000256" key="4">
    <source>
        <dbReference type="ARBA" id="ARBA00022737"/>
    </source>
</evidence>
<dbReference type="GeneTree" id="ENSGT00940000159741"/>
<dbReference type="Pfam" id="PF00615">
    <property type="entry name" value="RGS"/>
    <property type="match status" value="1"/>
</dbReference>
<feature type="region of interest" description="Disordered" evidence="5">
    <location>
        <begin position="654"/>
        <end position="691"/>
    </location>
</feature>
<dbReference type="Pfam" id="PF02196">
    <property type="entry name" value="RBD"/>
    <property type="match status" value="1"/>
</dbReference>
<dbReference type="Ensembl" id="ENSEBUT00000014515.1">
    <property type="protein sequence ID" value="ENSEBUP00000013939.1"/>
    <property type="gene ID" value="ENSEBUG00000008791.1"/>
</dbReference>
<sequence length="809" mass="90784">MTCFSGIRSVPLPVFGTMSCTHGQVGQAEQANEFRLVVKSDRKNPAKASRRTSFRRLLGKGNPKHGFTYSVDGLDVTAASDGELSDMELRPSSSMKSLQSNSSLPCKPGGRCYQGRVASWAISFQRLLQDPLGLQYFTDFLKMEFSEENILFWLSCEHFKNIPISEEKRRRKAAEEIYDMFLSTTATRPINIEGALKVGPQQLADPHPAMFSAQQQQIFNLMKFDSYTRFLKSELYQRCLLAEVGGQGLPPMTSRRSSEPCVGWDLDIAKQAESGQHTMACCQLVLPEGECVMLRVRRGLLLQDVIKPLCEQRGLPLCNVDAYVQGTDKPLSMQRDSWSLAGQELWLERKTFFRLDLIPIRRSISIKAKATKAVTEVLRPIMTKYNMDLDYLSVKLAGERLPLDLGIAVSNLDGKRVIVDRTRKSLPDGRPVDYSADLLNSNPRKQTQELLLERGVAELHVDNEAAVNLKMAKDKTLTGRKSGREGSSKSNWTPRMLEGMLQRKKYGKVKTKMDTNEELFEILIKAQARRVDDQRGLLRKEDLILPDFLKPKYSATGMSKFEMNQEQKQALTKESEPRIFHQTVDMELGSGHKVIVEDFGGGLIPSRAEAELYFASSLHTLSQDFAGLTRLRSDGKVRPLSEPSYIDGHAALQEMPPWSRDPSENVEEEEEQEESELTLLAEGDSTSPNTTIIAQSPMTEQLDKQPCESSPVQPLMQRCKNIPDDGGSGMNESRERDPEHRRNASGAPGEIGIGEDGSRSGDGMEFVRRISGCQGRTRTGLYQQSEIPHIMQTKEEEARKKVKTKATFV</sequence>
<dbReference type="InterPro" id="IPR046995">
    <property type="entry name" value="RGS10/12/14-like"/>
</dbReference>
<keyword evidence="2" id="KW-0343">GTPase activation</keyword>
<feature type="domain" description="RBD" evidence="7">
    <location>
        <begin position="280"/>
        <end position="350"/>
    </location>
</feature>
<dbReference type="InterPro" id="IPR036305">
    <property type="entry name" value="RGS_sf"/>
</dbReference>
<dbReference type="SMART" id="SM00390">
    <property type="entry name" value="GoLoco"/>
    <property type="match status" value="1"/>
</dbReference>
<evidence type="ECO:0000259" key="7">
    <source>
        <dbReference type="PROSITE" id="PS50898"/>
    </source>
</evidence>
<dbReference type="FunFam" id="1.10.167.10:FF:000001">
    <property type="entry name" value="Putative regulator of g-protein signaling 12"/>
    <property type="match status" value="1"/>
</dbReference>
<keyword evidence="3" id="KW-0963">Cytoplasm</keyword>
<reference evidence="8" key="2">
    <citation type="submission" date="2025-09" db="UniProtKB">
        <authorList>
            <consortium name="Ensembl"/>
        </authorList>
    </citation>
    <scope>IDENTIFICATION</scope>
</reference>
<dbReference type="Gene3D" id="3.10.20.90">
    <property type="entry name" value="Phosphatidylinositol 3-kinase Catalytic Subunit, Chain A, domain 1"/>
    <property type="match status" value="2"/>
</dbReference>
<evidence type="ECO:0000313" key="8">
    <source>
        <dbReference type="Ensembl" id="ENSEBUP00000013939.1"/>
    </source>
</evidence>
<dbReference type="GO" id="GO:0005886">
    <property type="term" value="C:plasma membrane"/>
    <property type="evidence" value="ECO:0007669"/>
    <property type="project" value="TreeGrafter"/>
</dbReference>
<dbReference type="InterPro" id="IPR044926">
    <property type="entry name" value="RGS_subdomain_2"/>
</dbReference>
<feature type="compositionally biased region" description="Acidic residues" evidence="5">
    <location>
        <begin position="664"/>
        <end position="676"/>
    </location>
</feature>
<name>A0A8C4QDZ6_EPTBU</name>
<dbReference type="GO" id="GO:0005096">
    <property type="term" value="F:GTPase activator activity"/>
    <property type="evidence" value="ECO:0007669"/>
    <property type="project" value="UniProtKB-KW"/>
</dbReference>
<evidence type="ECO:0000313" key="9">
    <source>
        <dbReference type="Proteomes" id="UP000694388"/>
    </source>
</evidence>
<dbReference type="GO" id="GO:0005634">
    <property type="term" value="C:nucleus"/>
    <property type="evidence" value="ECO:0007669"/>
    <property type="project" value="TreeGrafter"/>
</dbReference>
<dbReference type="InterPro" id="IPR024066">
    <property type="entry name" value="RGS_subdom1/3"/>
</dbReference>
<keyword evidence="4" id="KW-0677">Repeat</keyword>
<dbReference type="SUPFAM" id="SSF54236">
    <property type="entry name" value="Ubiquitin-like"/>
    <property type="match status" value="2"/>
</dbReference>
<dbReference type="PROSITE" id="PS50877">
    <property type="entry name" value="GOLOCO"/>
    <property type="match status" value="1"/>
</dbReference>
<dbReference type="SUPFAM" id="SSF48097">
    <property type="entry name" value="Regulator of G-protein signaling, RGS"/>
    <property type="match status" value="1"/>
</dbReference>
<dbReference type="AlphaFoldDB" id="A0A8C4QDZ6"/>
<evidence type="ECO:0000256" key="3">
    <source>
        <dbReference type="ARBA" id="ARBA00022490"/>
    </source>
</evidence>
<proteinExistence type="predicted"/>